<gene>
    <name evidence="1" type="ORF">MM415A04547_0006</name>
    <name evidence="2" type="ORF">MM415B04499_0006</name>
</gene>
<accession>A0A6M3JHT3</accession>
<dbReference type="EMBL" id="MT143091">
    <property type="protein sequence ID" value="QJA92724.1"/>
    <property type="molecule type" value="Genomic_DNA"/>
</dbReference>
<reference evidence="1" key="1">
    <citation type="submission" date="2020-03" db="EMBL/GenBank/DDBJ databases">
        <title>The deep terrestrial virosphere.</title>
        <authorList>
            <person name="Holmfeldt K."/>
            <person name="Nilsson E."/>
            <person name="Simone D."/>
            <person name="Lopez-Fernandez M."/>
            <person name="Wu X."/>
            <person name="de Brujin I."/>
            <person name="Lundin D."/>
            <person name="Andersson A."/>
            <person name="Bertilsson S."/>
            <person name="Dopson M."/>
        </authorList>
    </citation>
    <scope>NUCLEOTIDE SEQUENCE</scope>
    <source>
        <strain evidence="1">MM415A04547</strain>
        <strain evidence="2">MM415B04499</strain>
    </source>
</reference>
<proteinExistence type="predicted"/>
<dbReference type="EMBL" id="MT141710">
    <property type="protein sequence ID" value="QJA69493.1"/>
    <property type="molecule type" value="Genomic_DNA"/>
</dbReference>
<sequence length="110" mass="12851">MTHKELRHKKKLKGECIWCAKKAIPGYTMCAYHIQKRREECRLYYKRHKAEIIARMKKNRKKYKEDGRCPTCGGPSDAGYTKCARCIGWRTELLPKGAYKYGTYPESCPG</sequence>
<evidence type="ECO:0000313" key="2">
    <source>
        <dbReference type="EMBL" id="QJA92724.1"/>
    </source>
</evidence>
<dbReference type="AlphaFoldDB" id="A0A6M3JHT3"/>
<protein>
    <submittedName>
        <fullName evidence="1">Uncharacterized protein</fullName>
    </submittedName>
</protein>
<dbReference type="InterPro" id="IPR035896">
    <property type="entry name" value="AN1-like_Znf"/>
</dbReference>
<dbReference type="SUPFAM" id="SSF118310">
    <property type="entry name" value="AN1-like Zinc finger"/>
    <property type="match status" value="1"/>
</dbReference>
<evidence type="ECO:0000313" key="1">
    <source>
        <dbReference type="EMBL" id="QJA69493.1"/>
    </source>
</evidence>
<organism evidence="1">
    <name type="scientific">viral metagenome</name>
    <dbReference type="NCBI Taxonomy" id="1070528"/>
    <lineage>
        <taxon>unclassified sequences</taxon>
        <taxon>metagenomes</taxon>
        <taxon>organismal metagenomes</taxon>
    </lineage>
</organism>
<name>A0A6M3JHT3_9ZZZZ</name>